<evidence type="ECO:0000256" key="1">
    <source>
        <dbReference type="SAM" id="SignalP"/>
    </source>
</evidence>
<protein>
    <submittedName>
        <fullName evidence="3">DUF4998 domain-containing protein</fullName>
    </submittedName>
</protein>
<proteinExistence type="predicted"/>
<dbReference type="RefSeq" id="WP_380901781.1">
    <property type="nucleotide sequence ID" value="NZ_JBHUEG010000007.1"/>
</dbReference>
<dbReference type="Proteomes" id="UP001597545">
    <property type="component" value="Unassembled WGS sequence"/>
</dbReference>
<accession>A0ABW5KFY7</accession>
<gene>
    <name evidence="3" type="ORF">ACFSR5_06155</name>
</gene>
<dbReference type="Pfam" id="PF16389">
    <property type="entry name" value="DUF4998"/>
    <property type="match status" value="1"/>
</dbReference>
<feature type="signal peptide" evidence="1">
    <location>
        <begin position="1"/>
        <end position="20"/>
    </location>
</feature>
<dbReference type="InterPro" id="IPR032181">
    <property type="entry name" value="DUF5013"/>
</dbReference>
<organism evidence="3 4">
    <name type="scientific">Sphingobacterium suaedae</name>
    <dbReference type="NCBI Taxonomy" id="1686402"/>
    <lineage>
        <taxon>Bacteria</taxon>
        <taxon>Pseudomonadati</taxon>
        <taxon>Bacteroidota</taxon>
        <taxon>Sphingobacteriia</taxon>
        <taxon>Sphingobacteriales</taxon>
        <taxon>Sphingobacteriaceae</taxon>
        <taxon>Sphingobacterium</taxon>
    </lineage>
</organism>
<sequence length="413" mass="45498">MNIQYIKKMVRVLLPICVLAFCLSCSKWDEFKEYIDEGEITYVGKPDSVRILSGNERVKIRAILKPDPKISEVRVFWNDGKDSVGVPLDAAMKESRVFEYVLPMPEGIVSLALVTYDELGNRSVVVPVVGRSFGSRYQNGLNNRLIGNAVLNNGQAVIDWLEMDLSAGPFATEIKYKSTTGQEKVVRVPLASMQTIVTDIQETAKTVDYRTLFLPQSTSIDTFATTYRTIGLARDVTAQYLKNTAVPIETTQRSDRWGIPAHWQTNLAVRNFKDANGHYFGGVDYWFNGPFLAMEAGWSADNMASITNGKIYQQVNLPAGFYTFEMDIPDCTAGGEFYTVAAEGDGLPNGSDVGGALAFLKTNTVGTHKLSFTLAQSTTVSLGFVGTLPNKGAGDGTFWRITAVRLKQTLLVE</sequence>
<evidence type="ECO:0000259" key="2">
    <source>
        <dbReference type="Pfam" id="PF16405"/>
    </source>
</evidence>
<evidence type="ECO:0000313" key="3">
    <source>
        <dbReference type="EMBL" id="MFD2547228.1"/>
    </source>
</evidence>
<keyword evidence="4" id="KW-1185">Reference proteome</keyword>
<reference evidence="4" key="1">
    <citation type="journal article" date="2019" name="Int. J. Syst. Evol. Microbiol.">
        <title>The Global Catalogue of Microorganisms (GCM) 10K type strain sequencing project: providing services to taxonomists for standard genome sequencing and annotation.</title>
        <authorList>
            <consortium name="The Broad Institute Genomics Platform"/>
            <consortium name="The Broad Institute Genome Sequencing Center for Infectious Disease"/>
            <person name="Wu L."/>
            <person name="Ma J."/>
        </authorList>
    </citation>
    <scope>NUCLEOTIDE SEQUENCE [LARGE SCALE GENOMIC DNA]</scope>
    <source>
        <strain evidence="4">KCTC 42662</strain>
    </source>
</reference>
<keyword evidence="1" id="KW-0732">Signal</keyword>
<dbReference type="Pfam" id="PF16405">
    <property type="entry name" value="DUF5013"/>
    <property type="match status" value="1"/>
</dbReference>
<evidence type="ECO:0000313" key="4">
    <source>
        <dbReference type="Proteomes" id="UP001597545"/>
    </source>
</evidence>
<comment type="caution">
    <text evidence="3">The sequence shown here is derived from an EMBL/GenBank/DDBJ whole genome shotgun (WGS) entry which is preliminary data.</text>
</comment>
<feature type="chain" id="PRO_5047384204" evidence="1">
    <location>
        <begin position="21"/>
        <end position="413"/>
    </location>
</feature>
<dbReference type="EMBL" id="JBHULR010000003">
    <property type="protein sequence ID" value="MFD2547228.1"/>
    <property type="molecule type" value="Genomic_DNA"/>
</dbReference>
<feature type="domain" description="DUF5013" evidence="2">
    <location>
        <begin position="242"/>
        <end position="383"/>
    </location>
</feature>
<name>A0ABW5KFY7_9SPHI</name>